<name>A0A0D7AL94_9AGAR</name>
<proteinExistence type="predicted"/>
<dbReference type="Proteomes" id="UP000054144">
    <property type="component" value="Unassembled WGS sequence"/>
</dbReference>
<organism evidence="1 2">
    <name type="scientific">Fistulina hepatica ATCC 64428</name>
    <dbReference type="NCBI Taxonomy" id="1128425"/>
    <lineage>
        <taxon>Eukaryota</taxon>
        <taxon>Fungi</taxon>
        <taxon>Dikarya</taxon>
        <taxon>Basidiomycota</taxon>
        <taxon>Agaricomycotina</taxon>
        <taxon>Agaricomycetes</taxon>
        <taxon>Agaricomycetidae</taxon>
        <taxon>Agaricales</taxon>
        <taxon>Fistulinaceae</taxon>
        <taxon>Fistulina</taxon>
    </lineage>
</organism>
<protein>
    <submittedName>
        <fullName evidence="1">Uncharacterized protein</fullName>
    </submittedName>
</protein>
<gene>
    <name evidence="1" type="ORF">FISHEDRAFT_56300</name>
</gene>
<keyword evidence="2" id="KW-1185">Reference proteome</keyword>
<evidence type="ECO:0000313" key="1">
    <source>
        <dbReference type="EMBL" id="KIY52076.1"/>
    </source>
</evidence>
<evidence type="ECO:0000313" key="2">
    <source>
        <dbReference type="Proteomes" id="UP000054144"/>
    </source>
</evidence>
<sequence>MSAASKQVHPREFHTTVLELQERRKRGCRRMRVPTKGGGFQRPRLLCHKAARWLATAMSKLGEITTLPAVECTNNDPKNLLPPYEALVEGCQVFVSSYFQLGFIPKAVFLESLANDRKPVSYFGQIHTKLGADVRRRLERDRNVHETSCIISTKQDAWDDFEYIHSQPEAKGMACEVGQA</sequence>
<accession>A0A0D7AL94</accession>
<reference evidence="1 2" key="1">
    <citation type="journal article" date="2015" name="Fungal Genet. Biol.">
        <title>Evolution of novel wood decay mechanisms in Agaricales revealed by the genome sequences of Fistulina hepatica and Cylindrobasidium torrendii.</title>
        <authorList>
            <person name="Floudas D."/>
            <person name="Held B.W."/>
            <person name="Riley R."/>
            <person name="Nagy L.G."/>
            <person name="Koehler G."/>
            <person name="Ransdell A.S."/>
            <person name="Younus H."/>
            <person name="Chow J."/>
            <person name="Chiniquy J."/>
            <person name="Lipzen A."/>
            <person name="Tritt A."/>
            <person name="Sun H."/>
            <person name="Haridas S."/>
            <person name="LaButti K."/>
            <person name="Ohm R.A."/>
            <person name="Kues U."/>
            <person name="Blanchette R.A."/>
            <person name="Grigoriev I.V."/>
            <person name="Minto R.E."/>
            <person name="Hibbett D.S."/>
        </authorList>
    </citation>
    <scope>NUCLEOTIDE SEQUENCE [LARGE SCALE GENOMIC DNA]</scope>
    <source>
        <strain evidence="1 2">ATCC 64428</strain>
    </source>
</reference>
<dbReference type="AlphaFoldDB" id="A0A0D7AL94"/>
<dbReference type="EMBL" id="KN881646">
    <property type="protein sequence ID" value="KIY52076.1"/>
    <property type="molecule type" value="Genomic_DNA"/>
</dbReference>